<dbReference type="GO" id="GO:0003676">
    <property type="term" value="F:nucleic acid binding"/>
    <property type="evidence" value="ECO:0007669"/>
    <property type="project" value="InterPro"/>
</dbReference>
<gene>
    <name evidence="1" type="ORF">NPIL_48131</name>
</gene>
<dbReference type="AlphaFoldDB" id="A0A8X6MR24"/>
<reference evidence="1" key="1">
    <citation type="submission" date="2020-08" db="EMBL/GenBank/DDBJ databases">
        <title>Multicomponent nature underlies the extraordinary mechanical properties of spider dragline silk.</title>
        <authorList>
            <person name="Kono N."/>
            <person name="Nakamura H."/>
            <person name="Mori M."/>
            <person name="Yoshida Y."/>
            <person name="Ohtoshi R."/>
            <person name="Malay A.D."/>
            <person name="Moran D.A.P."/>
            <person name="Tomita M."/>
            <person name="Numata K."/>
            <person name="Arakawa K."/>
        </authorList>
    </citation>
    <scope>NUCLEOTIDE SEQUENCE</scope>
</reference>
<proteinExistence type="predicted"/>
<comment type="caution">
    <text evidence="1">The sequence shown here is derived from an EMBL/GenBank/DDBJ whole genome shotgun (WGS) entry which is preliminary data.</text>
</comment>
<dbReference type="EMBL" id="BMAW01001209">
    <property type="protein sequence ID" value="GFS73098.1"/>
    <property type="molecule type" value="Genomic_DNA"/>
</dbReference>
<evidence type="ECO:0000313" key="1">
    <source>
        <dbReference type="EMBL" id="GFS73098.1"/>
    </source>
</evidence>
<evidence type="ECO:0000313" key="2">
    <source>
        <dbReference type="Proteomes" id="UP000887013"/>
    </source>
</evidence>
<dbReference type="InterPro" id="IPR036397">
    <property type="entry name" value="RNaseH_sf"/>
</dbReference>
<dbReference type="Proteomes" id="UP000887013">
    <property type="component" value="Unassembled WGS sequence"/>
</dbReference>
<keyword evidence="2" id="KW-1185">Reference proteome</keyword>
<sequence>MWLFRHHSANAKRTTAHSAIHSKTAIRTNVSSFISFVMQDSLGRQSDYSPNLNSCDFKQWSFLKNCVYQERANNKVELKAGIGR</sequence>
<dbReference type="Gene3D" id="3.30.420.10">
    <property type="entry name" value="Ribonuclease H-like superfamily/Ribonuclease H"/>
    <property type="match status" value="1"/>
</dbReference>
<accession>A0A8X6MR24</accession>
<protein>
    <submittedName>
        <fullName evidence="1">Uncharacterized protein</fullName>
    </submittedName>
</protein>
<organism evidence="1 2">
    <name type="scientific">Nephila pilipes</name>
    <name type="common">Giant wood spider</name>
    <name type="synonym">Nephila maculata</name>
    <dbReference type="NCBI Taxonomy" id="299642"/>
    <lineage>
        <taxon>Eukaryota</taxon>
        <taxon>Metazoa</taxon>
        <taxon>Ecdysozoa</taxon>
        <taxon>Arthropoda</taxon>
        <taxon>Chelicerata</taxon>
        <taxon>Arachnida</taxon>
        <taxon>Araneae</taxon>
        <taxon>Araneomorphae</taxon>
        <taxon>Entelegynae</taxon>
        <taxon>Araneoidea</taxon>
        <taxon>Nephilidae</taxon>
        <taxon>Nephila</taxon>
    </lineage>
</organism>
<name>A0A8X6MR24_NEPPI</name>